<feature type="chain" id="PRO_5046993751" evidence="1">
    <location>
        <begin position="30"/>
        <end position="194"/>
    </location>
</feature>
<dbReference type="InterPro" id="IPR009959">
    <property type="entry name" value="Cyclase_SnoaL-like"/>
</dbReference>
<sequence>MMNLFNARFLKSGFLGLMLSVVFSHSAMAGGKMDVEALAKKWMESYSNKDFETHNAMIDPEVVVVYPEMAYIQPDRSAGAEFLLRTLEADEEAFLNLRQEVDKIYVSGDTAFVEGWFRGEKLGSTIVKQAKDQKMNFRFLHRIKFKNSKVVEVFSYYDTALPYQVQLGLQGPTKENPIPPWMMEMAKKQRSKHK</sequence>
<organism evidence="2 3">
    <name type="scientific">Spongiibacter thalassae</name>
    <dbReference type="NCBI Taxonomy" id="2721624"/>
    <lineage>
        <taxon>Bacteria</taxon>
        <taxon>Pseudomonadati</taxon>
        <taxon>Pseudomonadota</taxon>
        <taxon>Gammaproteobacteria</taxon>
        <taxon>Cellvibrionales</taxon>
        <taxon>Spongiibacteraceae</taxon>
        <taxon>Spongiibacter</taxon>
    </lineage>
</organism>
<dbReference type="Gene3D" id="3.10.450.50">
    <property type="match status" value="1"/>
</dbReference>
<evidence type="ECO:0000313" key="2">
    <source>
        <dbReference type="EMBL" id="NKI16522.1"/>
    </source>
</evidence>
<name>A0ABX1GDF3_9GAMM</name>
<protein>
    <submittedName>
        <fullName evidence="2">Ester cyclase</fullName>
    </submittedName>
</protein>
<accession>A0ABX1GDF3</accession>
<comment type="caution">
    <text evidence="2">The sequence shown here is derived from an EMBL/GenBank/DDBJ whole genome shotgun (WGS) entry which is preliminary data.</text>
</comment>
<dbReference type="SUPFAM" id="SSF54427">
    <property type="entry name" value="NTF2-like"/>
    <property type="match status" value="1"/>
</dbReference>
<dbReference type="Pfam" id="PF07366">
    <property type="entry name" value="SnoaL"/>
    <property type="match status" value="1"/>
</dbReference>
<dbReference type="RefSeq" id="WP_168449039.1">
    <property type="nucleotide sequence ID" value="NZ_JAAWWK010000001.1"/>
</dbReference>
<proteinExistence type="predicted"/>
<dbReference type="Proteomes" id="UP000765845">
    <property type="component" value="Unassembled WGS sequence"/>
</dbReference>
<keyword evidence="1" id="KW-0732">Signal</keyword>
<feature type="signal peptide" evidence="1">
    <location>
        <begin position="1"/>
        <end position="29"/>
    </location>
</feature>
<gene>
    <name evidence="2" type="ORF">HCU74_03705</name>
</gene>
<keyword evidence="3" id="KW-1185">Reference proteome</keyword>
<dbReference type="InterPro" id="IPR032710">
    <property type="entry name" value="NTF2-like_dom_sf"/>
</dbReference>
<evidence type="ECO:0000256" key="1">
    <source>
        <dbReference type="SAM" id="SignalP"/>
    </source>
</evidence>
<reference evidence="2 3" key="1">
    <citation type="submission" date="2020-04" db="EMBL/GenBank/DDBJ databases">
        <authorList>
            <person name="Yoon J."/>
        </authorList>
    </citation>
    <scope>NUCLEOTIDE SEQUENCE [LARGE SCALE GENOMIC DNA]</scope>
    <source>
        <strain evidence="2 3">KMU-166</strain>
    </source>
</reference>
<dbReference type="EMBL" id="JAAWWK010000001">
    <property type="protein sequence ID" value="NKI16522.1"/>
    <property type="molecule type" value="Genomic_DNA"/>
</dbReference>
<evidence type="ECO:0000313" key="3">
    <source>
        <dbReference type="Proteomes" id="UP000765845"/>
    </source>
</evidence>